<dbReference type="HOGENOM" id="CLU_140176_0_1_10"/>
<reference evidence="2 3" key="1">
    <citation type="journal article" date="2010" name="Stand. Genomic Sci.">
        <title>Complete genome sequence of Spirosoma linguale type strain (1).</title>
        <authorList>
            <person name="Lail K."/>
            <person name="Sikorski J."/>
            <person name="Saunders E."/>
            <person name="Lapidus A."/>
            <person name="Glavina Del Rio T."/>
            <person name="Copeland A."/>
            <person name="Tice H."/>
            <person name="Cheng J.-F."/>
            <person name="Lucas S."/>
            <person name="Nolan M."/>
            <person name="Bruce D."/>
            <person name="Goodwin L."/>
            <person name="Pitluck S."/>
            <person name="Ivanova N."/>
            <person name="Mavromatis K."/>
            <person name="Ovchinnikova G."/>
            <person name="Pati A."/>
            <person name="Chen A."/>
            <person name="Palaniappan K."/>
            <person name="Land M."/>
            <person name="Hauser L."/>
            <person name="Chang Y.-J."/>
            <person name="Jeffries C.D."/>
            <person name="Chain P."/>
            <person name="Brettin T."/>
            <person name="Detter J.C."/>
            <person name="Schuetze A."/>
            <person name="Rohde M."/>
            <person name="Tindall B.J."/>
            <person name="Goeker M."/>
            <person name="Bristow J."/>
            <person name="Eisen J.A."/>
            <person name="Markowitz V."/>
            <person name="Hugenholtz P."/>
            <person name="Kyrpides N.C."/>
            <person name="Klenk H.-P."/>
            <person name="Chen F."/>
        </authorList>
    </citation>
    <scope>NUCLEOTIDE SEQUENCE [LARGE SCALE GENOMIC DNA]</scope>
    <source>
        <strain evidence="3">ATCC 33905 / DSM 74 / LMG 10896 / Claus 1</strain>
    </source>
</reference>
<proteinExistence type="predicted"/>
<evidence type="ECO:0000259" key="1">
    <source>
        <dbReference type="Pfam" id="PF12728"/>
    </source>
</evidence>
<dbReference type="KEGG" id="sli:Slin_3096"/>
<dbReference type="Pfam" id="PF12728">
    <property type="entry name" value="HTH_17"/>
    <property type="match status" value="1"/>
</dbReference>
<dbReference type="InterPro" id="IPR041657">
    <property type="entry name" value="HTH_17"/>
</dbReference>
<gene>
    <name evidence="2" type="ordered locus">Slin_3096</name>
</gene>
<evidence type="ECO:0000313" key="3">
    <source>
        <dbReference type="Proteomes" id="UP000002028"/>
    </source>
</evidence>
<dbReference type="eggNOG" id="COG3311">
    <property type="taxonomic scope" value="Bacteria"/>
</dbReference>
<dbReference type="EMBL" id="CP001769">
    <property type="protein sequence ID" value="ADB39107.1"/>
    <property type="molecule type" value="Genomic_DNA"/>
</dbReference>
<feature type="domain" description="Helix-turn-helix" evidence="1">
    <location>
        <begin position="47"/>
        <end position="89"/>
    </location>
</feature>
<dbReference type="AlphaFoldDB" id="D2QLG0"/>
<evidence type="ECO:0000313" key="2">
    <source>
        <dbReference type="EMBL" id="ADB39107.1"/>
    </source>
</evidence>
<organism evidence="2 3">
    <name type="scientific">Spirosoma linguale (strain ATCC 33905 / DSM 74 / LMG 10896 / Claus 1)</name>
    <dbReference type="NCBI Taxonomy" id="504472"/>
    <lineage>
        <taxon>Bacteria</taxon>
        <taxon>Pseudomonadati</taxon>
        <taxon>Bacteroidota</taxon>
        <taxon>Cytophagia</taxon>
        <taxon>Cytophagales</taxon>
        <taxon>Cytophagaceae</taxon>
        <taxon>Spirosoma</taxon>
    </lineage>
</organism>
<keyword evidence="3" id="KW-1185">Reference proteome</keyword>
<name>D2QLG0_SPILD</name>
<sequence length="100" mass="11065">MVAMNNPFEPINARLSNLEALTLELLQLLRSANSSTTSDEVGGIDLACAVTRLSKPRIYTLVSERAIPHAKRGNRLTFRRSELLSWLDKGNRAVIGDSEL</sequence>
<accession>D2QLG0</accession>
<dbReference type="STRING" id="504472.Slin_3096"/>
<protein>
    <submittedName>
        <fullName evidence="2">Phage transcriptional regulator, AlpA</fullName>
    </submittedName>
</protein>
<dbReference type="Proteomes" id="UP000002028">
    <property type="component" value="Chromosome"/>
</dbReference>